<dbReference type="Proteomes" id="UP001595896">
    <property type="component" value="Unassembled WGS sequence"/>
</dbReference>
<sequence length="76" mass="8559">MDLFVFVPVGFFFIGLLIIFTIKQRMGLSWNPANAEGSEAESSERTRKIIALIAATTVWGVISIFLVVWFFNRFGA</sequence>
<keyword evidence="1" id="KW-0812">Transmembrane</keyword>
<feature type="transmembrane region" description="Helical" evidence="1">
    <location>
        <begin position="49"/>
        <end position="71"/>
    </location>
</feature>
<proteinExistence type="predicted"/>
<organism evidence="2 3">
    <name type="scientific">Bacillus daqingensis</name>
    <dbReference type="NCBI Taxonomy" id="872396"/>
    <lineage>
        <taxon>Bacteria</taxon>
        <taxon>Bacillati</taxon>
        <taxon>Bacillota</taxon>
        <taxon>Bacilli</taxon>
        <taxon>Bacillales</taxon>
        <taxon>Bacillaceae</taxon>
        <taxon>Bacillus</taxon>
    </lineage>
</organism>
<comment type="caution">
    <text evidence="2">The sequence shown here is derived from an EMBL/GenBank/DDBJ whole genome shotgun (WGS) entry which is preliminary data.</text>
</comment>
<dbReference type="RefSeq" id="WP_377908969.1">
    <property type="nucleotide sequence ID" value="NZ_JBHSGK010000005.1"/>
</dbReference>
<feature type="transmembrane region" description="Helical" evidence="1">
    <location>
        <begin position="6"/>
        <end position="22"/>
    </location>
</feature>
<gene>
    <name evidence="2" type="ORF">ACFO4L_06950</name>
</gene>
<reference evidence="3" key="1">
    <citation type="journal article" date="2019" name="Int. J. Syst. Evol. Microbiol.">
        <title>The Global Catalogue of Microorganisms (GCM) 10K type strain sequencing project: providing services to taxonomists for standard genome sequencing and annotation.</title>
        <authorList>
            <consortium name="The Broad Institute Genomics Platform"/>
            <consortium name="The Broad Institute Genome Sequencing Center for Infectious Disease"/>
            <person name="Wu L."/>
            <person name="Ma J."/>
        </authorList>
    </citation>
    <scope>NUCLEOTIDE SEQUENCE [LARGE SCALE GENOMIC DNA]</scope>
    <source>
        <strain evidence="3">JCM 12165</strain>
    </source>
</reference>
<keyword evidence="3" id="KW-1185">Reference proteome</keyword>
<accession>A0ABV9NXR5</accession>
<protein>
    <submittedName>
        <fullName evidence="2">Uncharacterized protein</fullName>
    </submittedName>
</protein>
<evidence type="ECO:0000313" key="3">
    <source>
        <dbReference type="Proteomes" id="UP001595896"/>
    </source>
</evidence>
<name>A0ABV9NXR5_9BACI</name>
<keyword evidence="1" id="KW-0472">Membrane</keyword>
<keyword evidence="1" id="KW-1133">Transmembrane helix</keyword>
<evidence type="ECO:0000313" key="2">
    <source>
        <dbReference type="EMBL" id="MFC4736319.1"/>
    </source>
</evidence>
<dbReference type="EMBL" id="JBHSGK010000005">
    <property type="protein sequence ID" value="MFC4736319.1"/>
    <property type="molecule type" value="Genomic_DNA"/>
</dbReference>
<evidence type="ECO:0000256" key="1">
    <source>
        <dbReference type="SAM" id="Phobius"/>
    </source>
</evidence>